<feature type="domain" description="Peptidase S26" evidence="2">
    <location>
        <begin position="11"/>
        <end position="108"/>
    </location>
</feature>
<dbReference type="GO" id="GO:0004252">
    <property type="term" value="F:serine-type endopeptidase activity"/>
    <property type="evidence" value="ECO:0007669"/>
    <property type="project" value="InterPro"/>
</dbReference>
<name>X0X4V3_9ZZZZ</name>
<dbReference type="SUPFAM" id="SSF51306">
    <property type="entry name" value="LexA/Signal peptidase"/>
    <property type="match status" value="1"/>
</dbReference>
<accession>X0X4V3</accession>
<protein>
    <recommendedName>
        <fullName evidence="2">Peptidase S26 domain-containing protein</fullName>
    </recommendedName>
</protein>
<evidence type="ECO:0000256" key="1">
    <source>
        <dbReference type="ARBA" id="ARBA00009370"/>
    </source>
</evidence>
<evidence type="ECO:0000313" key="3">
    <source>
        <dbReference type="EMBL" id="GAG38279.1"/>
    </source>
</evidence>
<evidence type="ECO:0000259" key="2">
    <source>
        <dbReference type="Pfam" id="PF10502"/>
    </source>
</evidence>
<dbReference type="GO" id="GO:0006465">
    <property type="term" value="P:signal peptide processing"/>
    <property type="evidence" value="ECO:0007669"/>
    <property type="project" value="InterPro"/>
</dbReference>
<dbReference type="Gene3D" id="2.10.109.10">
    <property type="entry name" value="Umud Fragment, subunit A"/>
    <property type="match status" value="1"/>
</dbReference>
<comment type="caution">
    <text evidence="3">The sequence shown here is derived from an EMBL/GenBank/DDBJ whole genome shotgun (WGS) entry which is preliminary data.</text>
</comment>
<sequence length="121" mass="13270">MKTVSVSSLLIVSICLAVLAAGCFDSDYARKFEVGGSAMAPSFPHGTIVHVEEYGIDEPQRSDVVVFRSPDHPDLRLIRRIIGVPGDLVEIRDGLVYVNGTLLDEPYKWDPVVCPCGPWDI</sequence>
<dbReference type="NCBIfam" id="TIGR02227">
    <property type="entry name" value="sigpep_I_bact"/>
    <property type="match status" value="1"/>
</dbReference>
<dbReference type="InterPro" id="IPR036286">
    <property type="entry name" value="LexA/Signal_pep-like_sf"/>
</dbReference>
<organism evidence="3">
    <name type="scientific">marine sediment metagenome</name>
    <dbReference type="NCBI Taxonomy" id="412755"/>
    <lineage>
        <taxon>unclassified sequences</taxon>
        <taxon>metagenomes</taxon>
        <taxon>ecological metagenomes</taxon>
    </lineage>
</organism>
<dbReference type="Pfam" id="PF10502">
    <property type="entry name" value="Peptidase_S26"/>
    <property type="match status" value="1"/>
</dbReference>
<dbReference type="GO" id="GO:0016020">
    <property type="term" value="C:membrane"/>
    <property type="evidence" value="ECO:0007669"/>
    <property type="project" value="InterPro"/>
</dbReference>
<comment type="similarity">
    <text evidence="1">Belongs to the peptidase S26 family.</text>
</comment>
<reference evidence="3" key="1">
    <citation type="journal article" date="2014" name="Front. Microbiol.">
        <title>High frequency of phylogenetically diverse reductive dehalogenase-homologous genes in deep subseafloor sedimentary metagenomes.</title>
        <authorList>
            <person name="Kawai M."/>
            <person name="Futagami T."/>
            <person name="Toyoda A."/>
            <person name="Takaki Y."/>
            <person name="Nishi S."/>
            <person name="Hori S."/>
            <person name="Arai W."/>
            <person name="Tsubouchi T."/>
            <person name="Morono Y."/>
            <person name="Uchiyama I."/>
            <person name="Ito T."/>
            <person name="Fujiyama A."/>
            <person name="Inagaki F."/>
            <person name="Takami H."/>
        </authorList>
    </citation>
    <scope>NUCLEOTIDE SEQUENCE</scope>
    <source>
        <strain evidence="3">Expedition CK06-06</strain>
    </source>
</reference>
<dbReference type="AlphaFoldDB" id="X0X4V3"/>
<dbReference type="PANTHER" id="PTHR43390">
    <property type="entry name" value="SIGNAL PEPTIDASE I"/>
    <property type="match status" value="1"/>
</dbReference>
<dbReference type="InterPro" id="IPR019533">
    <property type="entry name" value="Peptidase_S26"/>
</dbReference>
<feature type="non-terminal residue" evidence="3">
    <location>
        <position position="121"/>
    </location>
</feature>
<dbReference type="InterPro" id="IPR000223">
    <property type="entry name" value="Pept_S26A_signal_pept_1"/>
</dbReference>
<dbReference type="CDD" id="cd06530">
    <property type="entry name" value="S26_SPase_I"/>
    <property type="match status" value="1"/>
</dbReference>
<dbReference type="PROSITE" id="PS51257">
    <property type="entry name" value="PROKAR_LIPOPROTEIN"/>
    <property type="match status" value="1"/>
</dbReference>
<dbReference type="PANTHER" id="PTHR43390:SF1">
    <property type="entry name" value="CHLOROPLAST PROCESSING PEPTIDASE"/>
    <property type="match status" value="1"/>
</dbReference>
<proteinExistence type="inferred from homology"/>
<gene>
    <name evidence="3" type="ORF">S01H1_69222</name>
</gene>
<dbReference type="EMBL" id="BARS01045944">
    <property type="protein sequence ID" value="GAG38279.1"/>
    <property type="molecule type" value="Genomic_DNA"/>
</dbReference>